<evidence type="ECO:0000313" key="2">
    <source>
        <dbReference type="EMBL" id="KAA6326488.1"/>
    </source>
</evidence>
<dbReference type="InterPro" id="IPR016184">
    <property type="entry name" value="Capsid/spike_ssDNA_virus"/>
</dbReference>
<comment type="similarity">
    <text evidence="1">Belongs to the microviridae F protein family.</text>
</comment>
<dbReference type="GO" id="GO:0005198">
    <property type="term" value="F:structural molecule activity"/>
    <property type="evidence" value="ECO:0007669"/>
    <property type="project" value="InterPro"/>
</dbReference>
<dbReference type="EMBL" id="SNRY01002158">
    <property type="protein sequence ID" value="KAA6326488.1"/>
    <property type="molecule type" value="Genomic_DNA"/>
</dbReference>
<gene>
    <name evidence="2" type="ORF">EZS27_024413</name>
</gene>
<evidence type="ECO:0008006" key="3">
    <source>
        <dbReference type="Google" id="ProtNLM"/>
    </source>
</evidence>
<dbReference type="SUPFAM" id="SSF88645">
    <property type="entry name" value="ssDNA viruses"/>
    <property type="match status" value="1"/>
</dbReference>
<dbReference type="InterPro" id="IPR003514">
    <property type="entry name" value="Microviridae_protein_F"/>
</dbReference>
<sequence>MKNLFSGVRVKKPQRNVFDLSHEVKMSLSMGDLVPFLCQEVVPGDTFRCNAEVFMRLAPMIAPIMHDVNIYTHFFFIPNRIIWDDWEDFITGGPNGLIAPVFPTFSSKVFGVGHLGDYFGFPIDKPISGYSILPFRAYDLIYNEYYRDQNLMSEIPLSLSSGVDMVTSMELRRRCWEKDYFTTSLPWPQRGGDVTLPLQGEAPVVLGSSPLGQLLKRQDGTTAYIPNANMGSNSMARLQNNTDGTYANIDPNGTLYADMSQVTATTINDLRRATQLQVWLEKNARGGARYIEQIMSHFGVKSSDARLQRPEFLGGGKTKIRISEVLQSSSTNETSVTGQMAGHGIAAGSSHRFKAFFEEHGIVMGIMSVLPRTAYQQGVPRFYAKKDKFDYFFPEFAHLGEQEVKNHELYYNNDANDNNVFGYQARYSEYKYIPSRVAGEFRSSLNFWHMGRIFQYRPLLNADFVRSNPTTRIFAVESGGEEAESHLYSQVYINLQAVRPMPVYGTPEL</sequence>
<dbReference type="AlphaFoldDB" id="A0A5J4QZ19"/>
<dbReference type="Pfam" id="PF02305">
    <property type="entry name" value="Phage_F"/>
    <property type="match status" value="1"/>
</dbReference>
<evidence type="ECO:0000256" key="1">
    <source>
        <dbReference type="ARBA" id="ARBA00009963"/>
    </source>
</evidence>
<protein>
    <recommendedName>
        <fullName evidence="3">Major capsid protein</fullName>
    </recommendedName>
</protein>
<dbReference type="InterPro" id="IPR037002">
    <property type="entry name" value="Microviridae_protein_F_sf"/>
</dbReference>
<proteinExistence type="inferred from homology"/>
<reference evidence="2" key="1">
    <citation type="submission" date="2019-03" db="EMBL/GenBank/DDBJ databases">
        <title>Single cell metagenomics reveals metabolic interactions within the superorganism composed of flagellate Streblomastix strix and complex community of Bacteroidetes bacteria on its surface.</title>
        <authorList>
            <person name="Treitli S.C."/>
            <person name="Kolisko M."/>
            <person name="Husnik F."/>
            <person name="Keeling P."/>
            <person name="Hampl V."/>
        </authorList>
    </citation>
    <scope>NUCLEOTIDE SEQUENCE</scope>
    <source>
        <strain evidence="2">STM</strain>
    </source>
</reference>
<name>A0A5J4QZ19_9ZZZZ</name>
<dbReference type="Gene3D" id="2.60.169.10">
    <property type="entry name" value="Microviridae F protein"/>
    <property type="match status" value="2"/>
</dbReference>
<accession>A0A5J4QZ19</accession>
<organism evidence="2">
    <name type="scientific">termite gut metagenome</name>
    <dbReference type="NCBI Taxonomy" id="433724"/>
    <lineage>
        <taxon>unclassified sequences</taxon>
        <taxon>metagenomes</taxon>
        <taxon>organismal metagenomes</taxon>
    </lineage>
</organism>
<comment type="caution">
    <text evidence="2">The sequence shown here is derived from an EMBL/GenBank/DDBJ whole genome shotgun (WGS) entry which is preliminary data.</text>
</comment>